<evidence type="ECO:0000313" key="4">
    <source>
        <dbReference type="EMBL" id="CAA0137478.1"/>
    </source>
</evidence>
<dbReference type="EMBL" id="CACSIP010000075">
    <property type="protein sequence ID" value="CAA0137478.1"/>
    <property type="molecule type" value="Genomic_DNA"/>
</dbReference>
<dbReference type="OrthoDB" id="4717855at2"/>
<protein>
    <submittedName>
        <fullName evidence="4">Uncharacterized protein</fullName>
    </submittedName>
</protein>
<keyword evidence="2" id="KW-0472">Membrane</keyword>
<proteinExistence type="predicted"/>
<feature type="chain" id="PRO_5024842341" evidence="3">
    <location>
        <begin position="30"/>
        <end position="193"/>
    </location>
</feature>
<feature type="region of interest" description="Disordered" evidence="1">
    <location>
        <begin position="174"/>
        <end position="193"/>
    </location>
</feature>
<evidence type="ECO:0000313" key="5">
    <source>
        <dbReference type="Proteomes" id="UP000430146"/>
    </source>
</evidence>
<name>A0A5S9RBN6_MYCVN</name>
<reference evidence="4 5" key="1">
    <citation type="submission" date="2019-11" db="EMBL/GenBank/DDBJ databases">
        <authorList>
            <person name="Holert J."/>
        </authorList>
    </citation>
    <scope>NUCLEOTIDE SEQUENCE [LARGE SCALE GENOMIC DNA]</scope>
    <source>
        <strain evidence="4">BC8_1</strain>
    </source>
</reference>
<evidence type="ECO:0000256" key="3">
    <source>
        <dbReference type="SAM" id="SignalP"/>
    </source>
</evidence>
<evidence type="ECO:0000256" key="1">
    <source>
        <dbReference type="SAM" id="MobiDB-lite"/>
    </source>
</evidence>
<dbReference type="Proteomes" id="UP000430146">
    <property type="component" value="Unassembled WGS sequence"/>
</dbReference>
<keyword evidence="2" id="KW-0812">Transmembrane</keyword>
<accession>A0A5S9RBN6</accession>
<feature type="signal peptide" evidence="3">
    <location>
        <begin position="1"/>
        <end position="29"/>
    </location>
</feature>
<keyword evidence="5" id="KW-1185">Reference proteome</keyword>
<dbReference type="RefSeq" id="WP_159235340.1">
    <property type="nucleotide sequence ID" value="NZ_CACSIP010000075.1"/>
</dbReference>
<sequence>MTIPSRLRALVAMLCAVAALSIGMAPAAASDPLDYVVHTEHVQVGPYPVTVGFTVWPLRAMQSLDFTFEPDGGIAGKSGTITAIAPDGREDADRLSRHPRNREVWGLDVESLPSSGTWTLRFTIDGPQGKGTGDLAVDVLKQPGPPLALSWLVGLTPLALTLVFSAVVWIRTGPRKTSRRSTRPPPAATMMDP</sequence>
<keyword evidence="3" id="KW-0732">Signal</keyword>
<organism evidence="4 5">
    <name type="scientific">Mycolicibacterium vanbaalenii</name>
    <name type="common">Mycobacterium vanbaalenii</name>
    <dbReference type="NCBI Taxonomy" id="110539"/>
    <lineage>
        <taxon>Bacteria</taxon>
        <taxon>Bacillati</taxon>
        <taxon>Actinomycetota</taxon>
        <taxon>Actinomycetes</taxon>
        <taxon>Mycobacteriales</taxon>
        <taxon>Mycobacteriaceae</taxon>
        <taxon>Mycolicibacterium</taxon>
    </lineage>
</organism>
<gene>
    <name evidence="4" type="ORF">AELLOGFF_02251</name>
</gene>
<dbReference type="AlphaFoldDB" id="A0A5S9RBN6"/>
<feature type="transmembrane region" description="Helical" evidence="2">
    <location>
        <begin position="148"/>
        <end position="170"/>
    </location>
</feature>
<evidence type="ECO:0000256" key="2">
    <source>
        <dbReference type="SAM" id="Phobius"/>
    </source>
</evidence>
<keyword evidence="2" id="KW-1133">Transmembrane helix</keyword>